<dbReference type="HOGENOM" id="CLU_466785_0_0_11"/>
<reference evidence="3 4" key="1">
    <citation type="journal article" date="2013" name="Genome Announc.">
        <title>Whole-Genome Sequences of Four Clinical Isolates of Mycobacterium tuberculosis from Tamil Nadu, South India.</title>
        <authorList>
            <person name="Narayanan S."/>
            <person name="Deshpande U."/>
        </authorList>
    </citation>
    <scope>NUCLEOTIDE SEQUENCE [LARGE SCALE GENOMIC DNA]</scope>
    <source>
        <strain evidence="3 4">CAS/NITR204</strain>
    </source>
</reference>
<dbReference type="GO" id="GO:0003677">
    <property type="term" value="F:DNA binding"/>
    <property type="evidence" value="ECO:0007669"/>
    <property type="project" value="InterPro"/>
</dbReference>
<feature type="domain" description="Recombinase" evidence="2">
    <location>
        <begin position="461"/>
        <end position="563"/>
    </location>
</feature>
<gene>
    <name evidence="3" type="ORF">J113_11045</name>
</gene>
<dbReference type="PANTHER" id="PTHR30461">
    <property type="entry name" value="DNA-INVERTASE FROM LAMBDOID PROPHAGE"/>
    <property type="match status" value="1"/>
</dbReference>
<proteinExistence type="predicted"/>
<dbReference type="CDD" id="cd00085">
    <property type="entry name" value="HNHc"/>
    <property type="match status" value="1"/>
</dbReference>
<dbReference type="EMBL" id="CP005386">
    <property type="protein sequence ID" value="AGL27063.1"/>
    <property type="molecule type" value="Genomic_DNA"/>
</dbReference>
<organism evidence="3 4">
    <name type="scientific">Mycobacterium tuberculosis CAS/NITR204</name>
    <dbReference type="NCBI Taxonomy" id="1310114"/>
    <lineage>
        <taxon>Bacteria</taxon>
        <taxon>Bacillati</taxon>
        <taxon>Actinomycetota</taxon>
        <taxon>Actinomycetes</taxon>
        <taxon>Mycobacteriales</taxon>
        <taxon>Mycobacteriaceae</taxon>
        <taxon>Mycobacterium</taxon>
        <taxon>Mycobacterium tuberculosis complex</taxon>
    </lineage>
</organism>
<feature type="compositionally biased region" description="Basic residues" evidence="1">
    <location>
        <begin position="342"/>
        <end position="354"/>
    </location>
</feature>
<dbReference type="AlphaFoldDB" id="R4MDH3"/>
<name>R4MDH3_MYCTX</name>
<dbReference type="Pfam" id="PF00239">
    <property type="entry name" value="Resolvase"/>
    <property type="match status" value="1"/>
</dbReference>
<accession>R4MDH3</accession>
<evidence type="ECO:0000256" key="1">
    <source>
        <dbReference type="SAM" id="MobiDB-lite"/>
    </source>
</evidence>
<evidence type="ECO:0000313" key="4">
    <source>
        <dbReference type="Proteomes" id="UP000013548"/>
    </source>
</evidence>
<protein>
    <recommendedName>
        <fullName evidence="2">Recombinase domain-containing protein</fullName>
    </recommendedName>
</protein>
<dbReference type="KEGG" id="mtuc:J113_11045"/>
<dbReference type="InterPro" id="IPR003615">
    <property type="entry name" value="HNH_nuc"/>
</dbReference>
<dbReference type="Proteomes" id="UP000013548">
    <property type="component" value="Chromosome"/>
</dbReference>
<dbReference type="PANTHER" id="PTHR30461:SF23">
    <property type="entry name" value="DNA RECOMBINASE-RELATED"/>
    <property type="match status" value="1"/>
</dbReference>
<evidence type="ECO:0000313" key="3">
    <source>
        <dbReference type="EMBL" id="AGL27063.1"/>
    </source>
</evidence>
<dbReference type="InterPro" id="IPR050639">
    <property type="entry name" value="SSR_resolvase"/>
</dbReference>
<feature type="region of interest" description="Disordered" evidence="1">
    <location>
        <begin position="432"/>
        <end position="471"/>
    </location>
</feature>
<sequence length="584" mass="64224">MDVSTRQAAEADLAGKAAQYRPDELARYAQRVMDWLHPDGDLTDTERARKRGITLSNQQYDGMSRLSGYLTPQARATFEAVLAKLAAPGATNPDDHTPVIDTTPDAAAIDRDTRSQAQRNHDGLLAGLRALIASGKLGQHNGLPVSIVVTTTLTDLQTGAGKGFTGGGTLLPMADVIRMTSHAHHYSPASGRYPQAIFDHGTPLALYHTKRLASPAQRIMLFANDRGCTKPGCDAPAYHSQAHHVTAWTSTGRTDITDLTLACDPDNRLAEKGWTTRKNTHGHTEWLPPPHLDHGQPWTCEIHYTCACCCLPPNLRRPLRRTARRGPPTRGLPKAVRAAKMGARRVPRQRRQRINRQAPPRLRADVGRHHRRQDRRRGGLKDVTTGSIAVPSSWKPSCHCQEKRLALATVAGDVDLATPQGRLVARLKGSVAAHETEHKKARQRRAARQKAERGHPNWSKAFGYLPGPNGPEPDPRTAPWIKAYADNFTGASLGDVCRQWNDAGAFTITGRPWTTTTLSKFLRKPRNAGLRAYKGARYGRWTATRLSARPSGRRWWTRRRSGPPRPCWTPPAAPPAAKACAATC</sequence>
<feature type="compositionally biased region" description="Basic residues" evidence="1">
    <location>
        <begin position="439"/>
        <end position="448"/>
    </location>
</feature>
<dbReference type="InterPro" id="IPR003870">
    <property type="entry name" value="DUF222"/>
</dbReference>
<evidence type="ECO:0000259" key="2">
    <source>
        <dbReference type="PROSITE" id="PS51737"/>
    </source>
</evidence>
<dbReference type="GO" id="GO:0000150">
    <property type="term" value="F:DNA strand exchange activity"/>
    <property type="evidence" value="ECO:0007669"/>
    <property type="project" value="InterPro"/>
</dbReference>
<dbReference type="InterPro" id="IPR011109">
    <property type="entry name" value="DNA_bind_recombinase_dom"/>
</dbReference>
<dbReference type="BioCyc" id="MTUB1310114:G13A2-1627-MONOMER"/>
<dbReference type="InterPro" id="IPR006119">
    <property type="entry name" value="Resolv_N"/>
</dbReference>
<dbReference type="PROSITE" id="PS51737">
    <property type="entry name" value="RECOMBINASE_DNA_BIND"/>
    <property type="match status" value="1"/>
</dbReference>
<dbReference type="Gene3D" id="3.90.1750.20">
    <property type="entry name" value="Putative Large Serine Recombinase, Chain B, Domain 2"/>
    <property type="match status" value="1"/>
</dbReference>
<dbReference type="InterPro" id="IPR038109">
    <property type="entry name" value="DNA_bind_recomb_sf"/>
</dbReference>
<dbReference type="InterPro" id="IPR036162">
    <property type="entry name" value="Resolvase-like_N_sf"/>
</dbReference>
<dbReference type="SMART" id="SM00507">
    <property type="entry name" value="HNHc"/>
    <property type="match status" value="1"/>
</dbReference>
<dbReference type="Pfam" id="PF02720">
    <property type="entry name" value="DUF222"/>
    <property type="match status" value="1"/>
</dbReference>
<feature type="region of interest" description="Disordered" evidence="1">
    <location>
        <begin position="320"/>
        <end position="388"/>
    </location>
</feature>
<dbReference type="Pfam" id="PF07508">
    <property type="entry name" value="Recombinase"/>
    <property type="match status" value="1"/>
</dbReference>
<dbReference type="SUPFAM" id="SSF53041">
    <property type="entry name" value="Resolvase-like"/>
    <property type="match status" value="1"/>
</dbReference>
<dbReference type="PATRIC" id="fig|1310114.3.peg.2316"/>